<name>A0ABY6IZ08_9BACT</name>
<gene>
    <name evidence="2" type="ORF">MKQ68_16255</name>
</gene>
<evidence type="ECO:0000313" key="3">
    <source>
        <dbReference type="Proteomes" id="UP001162741"/>
    </source>
</evidence>
<proteinExistence type="predicted"/>
<keyword evidence="1" id="KW-0732">Signal</keyword>
<dbReference type="RefSeq" id="WP_264280032.1">
    <property type="nucleotide sequence ID" value="NZ_CP107006.1"/>
</dbReference>
<evidence type="ECO:0000256" key="1">
    <source>
        <dbReference type="SAM" id="SignalP"/>
    </source>
</evidence>
<accession>A0ABY6IZ08</accession>
<organism evidence="2 3">
    <name type="scientific">Chitinophaga horti</name>
    <dbReference type="NCBI Taxonomy" id="2920382"/>
    <lineage>
        <taxon>Bacteria</taxon>
        <taxon>Pseudomonadati</taxon>
        <taxon>Bacteroidota</taxon>
        <taxon>Chitinophagia</taxon>
        <taxon>Chitinophagales</taxon>
        <taxon>Chitinophagaceae</taxon>
        <taxon>Chitinophaga</taxon>
    </lineage>
</organism>
<dbReference type="EMBL" id="CP107006">
    <property type="protein sequence ID" value="UYQ91642.1"/>
    <property type="molecule type" value="Genomic_DNA"/>
</dbReference>
<feature type="chain" id="PRO_5046054552" description="MetA-pathway of phenol degradation" evidence="1">
    <location>
        <begin position="19"/>
        <end position="286"/>
    </location>
</feature>
<dbReference type="Proteomes" id="UP001162741">
    <property type="component" value="Chromosome"/>
</dbReference>
<evidence type="ECO:0000313" key="2">
    <source>
        <dbReference type="EMBL" id="UYQ91642.1"/>
    </source>
</evidence>
<sequence>MKKILIAFFTCVTIAAQAQELYVSSDPASNVPAKSLGMRLTNKFFKMEHDGRNAFRFEPELMYGINRQLMVRVTGYMSNAMQQSTRFEGGSVYAKYRFLSQDEPHSHFRMAAYVKGSVIDNPFVPAADGQHNELNFANDELDLEGNASGVSGGIIATKLVHKLAVSGTLGYNRFTNNIKNNLTDNFSRNMMNYSLSFGYLTLPVTYKSYEQTNMNLYVEFLGKANVDNGVKGNYVDIAPAVQFIFNSTTRLDLSYRWELAGNMVRNMPNSFTVRMEHNIFNAFKHK</sequence>
<keyword evidence="3" id="KW-1185">Reference proteome</keyword>
<feature type="signal peptide" evidence="1">
    <location>
        <begin position="1"/>
        <end position="18"/>
    </location>
</feature>
<reference evidence="2" key="1">
    <citation type="submission" date="2022-10" db="EMBL/GenBank/DDBJ databases">
        <title>Chitinophaga sp. nov., isolated from soil.</title>
        <authorList>
            <person name="Jeon C.O."/>
        </authorList>
    </citation>
    <scope>NUCLEOTIDE SEQUENCE</scope>
    <source>
        <strain evidence="2">R8</strain>
    </source>
</reference>
<protein>
    <recommendedName>
        <fullName evidence="4">MetA-pathway of phenol degradation</fullName>
    </recommendedName>
</protein>
<evidence type="ECO:0008006" key="4">
    <source>
        <dbReference type="Google" id="ProtNLM"/>
    </source>
</evidence>